<keyword evidence="2" id="KW-1185">Reference proteome</keyword>
<dbReference type="eggNOG" id="ENOG50313M5">
    <property type="taxonomic scope" value="Bacteria"/>
</dbReference>
<name>A0A087DI65_9BIFI</name>
<dbReference type="AlphaFoldDB" id="A0A087DI65"/>
<dbReference type="STRING" id="158787.BSCA_1033"/>
<sequence length="131" mass="14936">MPRSEFYWQAANTVNFGNEAEASRPLLCRPDRTRDGRVTLILRDADHASNSIQRHLTDQQALWFAYLIQTRTNGIVTTDSGHRLAVSVYRHEIVLRFLDGYEGHIPLSYSEAGVLADWLISMANKQYVEVA</sequence>
<dbReference type="Proteomes" id="UP000029033">
    <property type="component" value="Unassembled WGS sequence"/>
</dbReference>
<protein>
    <submittedName>
        <fullName evidence="1">Uncharacterized protein</fullName>
    </submittedName>
</protein>
<comment type="caution">
    <text evidence="1">The sequence shown here is derived from an EMBL/GenBank/DDBJ whole genome shotgun (WGS) entry which is preliminary data.</text>
</comment>
<proteinExistence type="predicted"/>
<gene>
    <name evidence="1" type="ORF">BSCA_1033</name>
</gene>
<evidence type="ECO:0000313" key="2">
    <source>
        <dbReference type="Proteomes" id="UP000029033"/>
    </source>
</evidence>
<organism evidence="1 2">
    <name type="scientific">Bifidobacterium scardovii</name>
    <dbReference type="NCBI Taxonomy" id="158787"/>
    <lineage>
        <taxon>Bacteria</taxon>
        <taxon>Bacillati</taxon>
        <taxon>Actinomycetota</taxon>
        <taxon>Actinomycetes</taxon>
        <taxon>Bifidobacteriales</taxon>
        <taxon>Bifidobacteriaceae</taxon>
        <taxon>Bifidobacterium</taxon>
    </lineage>
</organism>
<dbReference type="EMBL" id="JGZO01000004">
    <property type="protein sequence ID" value="KFI95215.1"/>
    <property type="molecule type" value="Genomic_DNA"/>
</dbReference>
<accession>A0A087DI65</accession>
<reference evidence="1 2" key="1">
    <citation type="submission" date="2014-03" db="EMBL/GenBank/DDBJ databases">
        <title>Genomics of Bifidobacteria.</title>
        <authorList>
            <person name="Ventura M."/>
            <person name="Milani C."/>
            <person name="Lugli G.A."/>
        </authorList>
    </citation>
    <scope>NUCLEOTIDE SEQUENCE [LARGE SCALE GENOMIC DNA]</scope>
    <source>
        <strain evidence="1 2">LMG 21589</strain>
    </source>
</reference>
<evidence type="ECO:0000313" key="1">
    <source>
        <dbReference type="EMBL" id="KFI95215.1"/>
    </source>
</evidence>